<gene>
    <name evidence="6" type="ORF">CB5_LOCUS3356</name>
</gene>
<sequence>MDSLNWCLSVVMHIAIGLVLLIYLPISLVLRLLYWVFVRPFVKEDLRGKVVLITGASSGIGERLAYQYARRGASLSLVARREQALRAVAKTARDLGAPDVIALPADISSAEEAKRIVNETIAHFGQLNHLVANAGIWSNCSFDEITNITAFTRMMFYSGCELLGSVYPTYYALPHLKASCGRIIVTTSVAGRVPTARMSFYNASKAAEIRFYETLRSELGKQVQITILIPGYVESELTKGKALQKEGEVRVNEEARDIQIGPFPVGHTEMMAKIAVDSACRGEEYVTWPSWYSPFHMLMCLAPELVNWFSIAFYVTKEGNSLSKRILEATGAKKFLYPASIRSPKIKTEMNK</sequence>
<name>A0A6V7NNL2_ANACO</name>
<evidence type="ECO:0000256" key="5">
    <source>
        <dbReference type="SAM" id="Phobius"/>
    </source>
</evidence>
<dbReference type="SUPFAM" id="SSF51735">
    <property type="entry name" value="NAD(P)-binding Rossmann-fold domains"/>
    <property type="match status" value="1"/>
</dbReference>
<accession>A0A6V7NNL2</accession>
<dbReference type="PRINTS" id="PR00081">
    <property type="entry name" value="GDHRDH"/>
</dbReference>
<dbReference type="PANTHER" id="PTHR43391">
    <property type="entry name" value="RETINOL DEHYDROGENASE-RELATED"/>
    <property type="match status" value="1"/>
</dbReference>
<dbReference type="InterPro" id="IPR036291">
    <property type="entry name" value="NAD(P)-bd_dom_sf"/>
</dbReference>
<dbReference type="PANTHER" id="PTHR43391:SF89">
    <property type="entry name" value="11-BETA-HYDROXYSTEROID DEHYDROGENASE 1A-RELATED"/>
    <property type="match status" value="1"/>
</dbReference>
<evidence type="ECO:0000256" key="4">
    <source>
        <dbReference type="RuleBase" id="RU000363"/>
    </source>
</evidence>
<dbReference type="GO" id="GO:0016491">
    <property type="term" value="F:oxidoreductase activity"/>
    <property type="evidence" value="ECO:0007669"/>
    <property type="project" value="UniProtKB-KW"/>
</dbReference>
<dbReference type="InterPro" id="IPR002347">
    <property type="entry name" value="SDR_fam"/>
</dbReference>
<dbReference type="PRINTS" id="PR00080">
    <property type="entry name" value="SDRFAMILY"/>
</dbReference>
<organism evidence="6">
    <name type="scientific">Ananas comosus var. bracteatus</name>
    <name type="common">red pineapple</name>
    <dbReference type="NCBI Taxonomy" id="296719"/>
    <lineage>
        <taxon>Eukaryota</taxon>
        <taxon>Viridiplantae</taxon>
        <taxon>Streptophyta</taxon>
        <taxon>Embryophyta</taxon>
        <taxon>Tracheophyta</taxon>
        <taxon>Spermatophyta</taxon>
        <taxon>Magnoliopsida</taxon>
        <taxon>Liliopsida</taxon>
        <taxon>Poales</taxon>
        <taxon>Bromeliaceae</taxon>
        <taxon>Bromelioideae</taxon>
        <taxon>Ananas</taxon>
    </lineage>
</organism>
<keyword evidence="3" id="KW-0560">Oxidoreductase</keyword>
<evidence type="ECO:0000313" key="6">
    <source>
        <dbReference type="EMBL" id="CAD1820145.1"/>
    </source>
</evidence>
<keyword evidence="5" id="KW-1133">Transmembrane helix</keyword>
<feature type="transmembrane region" description="Helical" evidence="5">
    <location>
        <begin position="12"/>
        <end position="37"/>
    </location>
</feature>
<dbReference type="Pfam" id="PF00106">
    <property type="entry name" value="adh_short"/>
    <property type="match status" value="1"/>
</dbReference>
<keyword evidence="5" id="KW-0472">Membrane</keyword>
<reference evidence="6" key="1">
    <citation type="submission" date="2020-07" db="EMBL/GenBank/DDBJ databases">
        <authorList>
            <person name="Lin J."/>
        </authorList>
    </citation>
    <scope>NUCLEOTIDE SEQUENCE</scope>
</reference>
<evidence type="ECO:0000256" key="1">
    <source>
        <dbReference type="ARBA" id="ARBA00004606"/>
    </source>
</evidence>
<evidence type="ECO:0000256" key="2">
    <source>
        <dbReference type="ARBA" id="ARBA00006484"/>
    </source>
</evidence>
<comment type="similarity">
    <text evidence="2 4">Belongs to the short-chain dehydrogenases/reductases (SDR) family.</text>
</comment>
<proteinExistence type="inferred from homology"/>
<protein>
    <recommendedName>
        <fullName evidence="7">11-beta-hydroxysteroid dehydrogenase 1B-like</fullName>
    </recommendedName>
</protein>
<keyword evidence="5" id="KW-0812">Transmembrane</keyword>
<dbReference type="Gene3D" id="3.40.50.720">
    <property type="entry name" value="NAD(P)-binding Rossmann-like Domain"/>
    <property type="match status" value="1"/>
</dbReference>
<dbReference type="EMBL" id="LR862140">
    <property type="protein sequence ID" value="CAD1820145.1"/>
    <property type="molecule type" value="Genomic_DNA"/>
</dbReference>
<evidence type="ECO:0000256" key="3">
    <source>
        <dbReference type="ARBA" id="ARBA00023002"/>
    </source>
</evidence>
<dbReference type="AlphaFoldDB" id="A0A6V7NNL2"/>
<comment type="subcellular location">
    <subcellularLocation>
        <location evidence="1">Membrane</location>
        <topology evidence="1">Single-pass type II membrane protein</topology>
    </subcellularLocation>
</comment>
<evidence type="ECO:0008006" key="7">
    <source>
        <dbReference type="Google" id="ProtNLM"/>
    </source>
</evidence>
<dbReference type="GO" id="GO:0016020">
    <property type="term" value="C:membrane"/>
    <property type="evidence" value="ECO:0007669"/>
    <property type="project" value="UniProtKB-SubCell"/>
</dbReference>
<dbReference type="GO" id="GO:0005829">
    <property type="term" value="C:cytosol"/>
    <property type="evidence" value="ECO:0007669"/>
    <property type="project" value="TreeGrafter"/>
</dbReference>